<accession>A0A4P6EI77</accession>
<dbReference type="RefSeq" id="WP_129391412.1">
    <property type="nucleotide sequence ID" value="NZ_CP035494.1"/>
</dbReference>
<dbReference type="PANTHER" id="PTHR39335:SF1">
    <property type="entry name" value="BLL4220 PROTEIN"/>
    <property type="match status" value="1"/>
</dbReference>
<gene>
    <name evidence="2" type="ORF">ET475_13760</name>
</gene>
<dbReference type="GO" id="GO:0043448">
    <property type="term" value="P:alkane catabolic process"/>
    <property type="evidence" value="ECO:0007669"/>
    <property type="project" value="TreeGrafter"/>
</dbReference>
<reference evidence="2 3" key="1">
    <citation type="submission" date="2019-01" db="EMBL/GenBank/DDBJ databases">
        <title>Genome sequencing of strain DFW100M-13.</title>
        <authorList>
            <person name="Heo J."/>
            <person name="Kim S.-J."/>
            <person name="Kim J.-S."/>
            <person name="Hong S.-B."/>
            <person name="Kwon S.-W."/>
        </authorList>
    </citation>
    <scope>NUCLEOTIDE SEQUENCE [LARGE SCALE GENOMIC DNA]</scope>
    <source>
        <strain evidence="2 3">DFW100M-13</strain>
    </source>
</reference>
<dbReference type="Pfam" id="PF03640">
    <property type="entry name" value="Lipoprotein_15"/>
    <property type="match status" value="2"/>
</dbReference>
<sequence length="151" mass="15371">MRSFRIATLAAVVVLLATGTALSGCSADAGPATVLATAQTSAGEIVTDADGRAVYLYSDDEQGAGQSACEGTCLAAWPAVTTSSKDPQGDGLTAEIGEIPAAGGGYQVTLDGWPLYYFDGDTAPKMIKGQGIGGVWWLLAPDGQRITDIGR</sequence>
<keyword evidence="3" id="KW-1185">Reference proteome</keyword>
<dbReference type="EMBL" id="CP035494">
    <property type="protein sequence ID" value="QAY60949.1"/>
    <property type="molecule type" value="Genomic_DNA"/>
</dbReference>
<dbReference type="OrthoDB" id="597632at2"/>
<evidence type="ECO:0000256" key="1">
    <source>
        <dbReference type="SAM" id="SignalP"/>
    </source>
</evidence>
<dbReference type="InterPro" id="IPR005297">
    <property type="entry name" value="Lipoprotein_repeat"/>
</dbReference>
<evidence type="ECO:0000313" key="3">
    <source>
        <dbReference type="Proteomes" id="UP000293995"/>
    </source>
</evidence>
<dbReference type="PANTHER" id="PTHR39335">
    <property type="entry name" value="BLL4220 PROTEIN"/>
    <property type="match status" value="1"/>
</dbReference>
<feature type="signal peptide" evidence="1">
    <location>
        <begin position="1"/>
        <end position="23"/>
    </location>
</feature>
<protein>
    <recommendedName>
        <fullName evidence="4">Lipoprotein with Yx(FWY)xxD motif</fullName>
    </recommendedName>
</protein>
<name>A0A4P6EI77_9MICO</name>
<proteinExistence type="predicted"/>
<dbReference type="AlphaFoldDB" id="A0A4P6EI77"/>
<dbReference type="KEGG" id="mprt:ET475_13760"/>
<keyword evidence="1" id="KW-0732">Signal</keyword>
<feature type="chain" id="PRO_5039233506" description="Lipoprotein with Yx(FWY)xxD motif" evidence="1">
    <location>
        <begin position="24"/>
        <end position="151"/>
    </location>
</feature>
<dbReference type="PROSITE" id="PS51257">
    <property type="entry name" value="PROKAR_LIPOPROTEIN"/>
    <property type="match status" value="1"/>
</dbReference>
<evidence type="ECO:0000313" key="2">
    <source>
        <dbReference type="EMBL" id="QAY60949.1"/>
    </source>
</evidence>
<dbReference type="Proteomes" id="UP000293995">
    <property type="component" value="Chromosome"/>
</dbReference>
<organism evidence="2 3">
    <name type="scientific">Microbacterium protaetiae</name>
    <dbReference type="NCBI Taxonomy" id="2509458"/>
    <lineage>
        <taxon>Bacteria</taxon>
        <taxon>Bacillati</taxon>
        <taxon>Actinomycetota</taxon>
        <taxon>Actinomycetes</taxon>
        <taxon>Micrococcales</taxon>
        <taxon>Microbacteriaceae</taxon>
        <taxon>Microbacterium</taxon>
    </lineage>
</organism>
<evidence type="ECO:0008006" key="4">
    <source>
        <dbReference type="Google" id="ProtNLM"/>
    </source>
</evidence>